<sequence>MHLSKTIYLACILAIGAQALVASPRSEADDAWSISSKRNETDDAWSISSKRNEADEAWSISSRLWAIFSVSRIGQPTALLN</sequence>
<dbReference type="HOGENOM" id="CLU_2575466_0_0_1"/>
<protein>
    <submittedName>
        <fullName evidence="2">Uncharacterized protein</fullName>
    </submittedName>
</protein>
<organism evidence="2 3">
    <name type="scientific">Talaromyces stipitatus (strain ATCC 10500 / CBS 375.48 / QM 6759 / NRRL 1006)</name>
    <name type="common">Penicillium stipitatum</name>
    <dbReference type="NCBI Taxonomy" id="441959"/>
    <lineage>
        <taxon>Eukaryota</taxon>
        <taxon>Fungi</taxon>
        <taxon>Dikarya</taxon>
        <taxon>Ascomycota</taxon>
        <taxon>Pezizomycotina</taxon>
        <taxon>Eurotiomycetes</taxon>
        <taxon>Eurotiomycetidae</taxon>
        <taxon>Eurotiales</taxon>
        <taxon>Trichocomaceae</taxon>
        <taxon>Talaromyces</taxon>
        <taxon>Talaromyces sect. Talaromyces</taxon>
    </lineage>
</organism>
<name>B8M3A2_TALSN</name>
<evidence type="ECO:0000313" key="3">
    <source>
        <dbReference type="Proteomes" id="UP000001745"/>
    </source>
</evidence>
<feature type="chain" id="PRO_5002877260" evidence="1">
    <location>
        <begin position="20"/>
        <end position="81"/>
    </location>
</feature>
<gene>
    <name evidence="2" type="ORF">TSTA_095200</name>
</gene>
<dbReference type="EMBL" id="EQ962653">
    <property type="protein sequence ID" value="EED22274.1"/>
    <property type="molecule type" value="Genomic_DNA"/>
</dbReference>
<dbReference type="InParanoid" id="B8M3A2"/>
<dbReference type="STRING" id="441959.B8M3A2"/>
<keyword evidence="1" id="KW-0732">Signal</keyword>
<accession>B8M3A2</accession>
<dbReference type="OrthoDB" id="3779667at2759"/>
<dbReference type="RefSeq" id="XP_002479237.1">
    <property type="nucleotide sequence ID" value="XM_002479192.1"/>
</dbReference>
<feature type="signal peptide" evidence="1">
    <location>
        <begin position="1"/>
        <end position="19"/>
    </location>
</feature>
<evidence type="ECO:0000256" key="1">
    <source>
        <dbReference type="SAM" id="SignalP"/>
    </source>
</evidence>
<dbReference type="AlphaFoldDB" id="B8M3A2"/>
<evidence type="ECO:0000313" key="2">
    <source>
        <dbReference type="EMBL" id="EED22274.1"/>
    </source>
</evidence>
<dbReference type="GeneID" id="8103850"/>
<reference evidence="3" key="1">
    <citation type="journal article" date="2015" name="Genome Announc.">
        <title>Genome sequence of the AIDS-associated pathogen Penicillium marneffei (ATCC18224) and its near taxonomic relative Talaromyces stipitatus (ATCC10500).</title>
        <authorList>
            <person name="Nierman W.C."/>
            <person name="Fedorova-Abrams N.D."/>
            <person name="Andrianopoulos A."/>
        </authorList>
    </citation>
    <scope>NUCLEOTIDE SEQUENCE [LARGE SCALE GENOMIC DNA]</scope>
    <source>
        <strain evidence="3">ATCC 10500 / CBS 375.48 / QM 6759 / NRRL 1006</strain>
    </source>
</reference>
<dbReference type="VEuPathDB" id="FungiDB:TSTA_095200"/>
<dbReference type="Proteomes" id="UP000001745">
    <property type="component" value="Unassembled WGS sequence"/>
</dbReference>
<keyword evidence="3" id="KW-1185">Reference proteome</keyword>
<proteinExistence type="predicted"/>